<dbReference type="GeneID" id="26903650"/>
<feature type="transmembrane region" description="Helical" evidence="6">
    <location>
        <begin position="1093"/>
        <end position="1117"/>
    </location>
</feature>
<evidence type="ECO:0000259" key="7">
    <source>
        <dbReference type="Pfam" id="PF02687"/>
    </source>
</evidence>
<proteinExistence type="predicted"/>
<feature type="transmembrane region" description="Helical" evidence="6">
    <location>
        <begin position="557"/>
        <end position="577"/>
    </location>
</feature>
<keyword evidence="9" id="KW-1185">Reference proteome</keyword>
<evidence type="ECO:0000313" key="9">
    <source>
        <dbReference type="Proteomes" id="UP000037923"/>
    </source>
</evidence>
<feature type="domain" description="ABC3 transporter permease C-terminal" evidence="7">
    <location>
        <begin position="466"/>
        <end position="582"/>
    </location>
</feature>
<feature type="transmembrane region" description="Helical" evidence="6">
    <location>
        <begin position="613"/>
        <end position="633"/>
    </location>
</feature>
<feature type="transmembrane region" description="Helical" evidence="6">
    <location>
        <begin position="459"/>
        <end position="486"/>
    </location>
</feature>
<organism evidence="8 9">
    <name type="scientific">Leptomonas pyrrhocoris</name>
    <name type="common">Firebug parasite</name>
    <dbReference type="NCBI Taxonomy" id="157538"/>
    <lineage>
        <taxon>Eukaryota</taxon>
        <taxon>Discoba</taxon>
        <taxon>Euglenozoa</taxon>
        <taxon>Kinetoplastea</taxon>
        <taxon>Metakinetoplastina</taxon>
        <taxon>Trypanosomatida</taxon>
        <taxon>Trypanosomatidae</taxon>
        <taxon>Leishmaniinae</taxon>
        <taxon>Leptomonas</taxon>
    </lineage>
</organism>
<feature type="transmembrane region" description="Helical" evidence="6">
    <location>
        <begin position="122"/>
        <end position="143"/>
    </location>
</feature>
<gene>
    <name evidence="8" type="ORF">ABB37_03359</name>
</gene>
<dbReference type="EMBL" id="LGTL01000005">
    <property type="protein sequence ID" value="KPA82247.1"/>
    <property type="molecule type" value="Genomic_DNA"/>
</dbReference>
<dbReference type="Proteomes" id="UP000037923">
    <property type="component" value="Unassembled WGS sequence"/>
</dbReference>
<dbReference type="RefSeq" id="XP_015660686.1">
    <property type="nucleotide sequence ID" value="XM_015800679.1"/>
</dbReference>
<keyword evidence="3 6" id="KW-0812">Transmembrane</keyword>
<feature type="transmembrane region" description="Helical" evidence="6">
    <location>
        <begin position="706"/>
        <end position="723"/>
    </location>
</feature>
<evidence type="ECO:0000256" key="1">
    <source>
        <dbReference type="ARBA" id="ARBA00004651"/>
    </source>
</evidence>
<name>A0A0M9G4T1_LEPPY</name>
<dbReference type="AlphaFoldDB" id="A0A0M9G4T1"/>
<dbReference type="InterPro" id="IPR003838">
    <property type="entry name" value="ABC3_permease_C"/>
</dbReference>
<feature type="transmembrane region" description="Helical" evidence="6">
    <location>
        <begin position="1042"/>
        <end position="1063"/>
    </location>
</feature>
<evidence type="ECO:0000313" key="8">
    <source>
        <dbReference type="EMBL" id="KPA82247.1"/>
    </source>
</evidence>
<evidence type="ECO:0000256" key="3">
    <source>
        <dbReference type="ARBA" id="ARBA00022692"/>
    </source>
</evidence>
<evidence type="ECO:0000256" key="5">
    <source>
        <dbReference type="ARBA" id="ARBA00023136"/>
    </source>
</evidence>
<dbReference type="OrthoDB" id="2126250at2759"/>
<evidence type="ECO:0000256" key="4">
    <source>
        <dbReference type="ARBA" id="ARBA00022989"/>
    </source>
</evidence>
<comment type="subcellular location">
    <subcellularLocation>
        <location evidence="1">Cell membrane</location>
        <topology evidence="1">Multi-pass membrane protein</topology>
    </subcellularLocation>
</comment>
<keyword evidence="2" id="KW-1003">Cell membrane</keyword>
<dbReference type="OMA" id="GYWIVRA"/>
<protein>
    <recommendedName>
        <fullName evidence="7">ABC3 transporter permease C-terminal domain-containing protein</fullName>
    </recommendedName>
</protein>
<feature type="transmembrane region" description="Helical" evidence="6">
    <location>
        <begin position="645"/>
        <end position="667"/>
    </location>
</feature>
<sequence length="1177" mass="128735">MRATAVLSEGFMLRPNKYPKGTHRFSQWNDVVEVAPTNGFAAATEVTVCDRDTEAVEVSVVRRTLPVHRRTQIDFITDEEITWKTWLHEVKESVTEGFSSTSRFRLMLDMTMTDAVSRKGSYALSFCSVCCVVCVCVIMLTILSSFAVVGLRLAEASYGAVDLVMTTGGLAASASSLNYTHVSDRLLTLSSAHHVHSYRVDLTGKARRQSSCRLQDGTVQSLWFKPTEGRAATASNTTRVLCQETCVSDYCEGNVETVAVVVVDPSTDPAFTADAAAHVGKTLELLPYSGVMVSESLAGALKVTTGDEVLVNAAMDPDLRHVFNQVTRYGEANPHILLSVKVGAVIADAYFPDAAEDFFVLMNPAHFTALVVDAMAPTVSAEARAAARLAKPAEYATRIVFQMPAKERKDAYLHSDFGQIRARVRDWGALFTEKIGANQITMATPLLSFLYTMQFFSSFVGLIISIVVLALSFISSVLICTLLSIGIKTKTYELGIHRMLGFSCSHLALLVFTNTYFFTLPAWVLGLITGQIGYWIVRAVMLHYAAVPLGIAVSGSAVGWATLAGLGVPFVAALLPIRSLISTALPTALDTSRGRGVGVVYRIQRGRSRETDVFIFSLGFLGAVGGFAAYVFFPTSVITQNFSLMFYIFFLVLLGMLGGLVMLATNFERVMETMVRLVFMSWEHRAVRSMVTKSLSAHVLRNRQTTVMYALSVGFLVFITVAFDIEVTSLKYSTERSHGSDVTLHLRRARRPKLGRTPAFVDAVTPLPDGTTYAYEATSLHPENLLGMVGDGIGLSFAAYAQLERDVYEALGKEVVRAMTYRVAAPTGGNLYPVQQIRMKTLGQTENHVLSLCPVPPNFFDVMNQNYIKVNKYETEVGRYGLTGGLYAESATNAAVIATTTNRVFALRSFSDAFLFETHVAAFSRGVNNSDAALRPPQSKVQLSAGRALAVMDSSAVFLMTKYPNNMGEVLLSLPSAVRLTGTPYLSCNVLPLTAVFLRVSSPAHYAEVKAFLRCWLSKREVSYSIADMTTALEDVETIDTIFTVFFVVIQVVIMLICFFSLMSSMTANVLDSSKEIGVLLCLGMTRLQVYRVYVWEAFTLVVSSGFLGLLVGVALAETMLLQSSLFTQLSIPFPFPYIQLCLIFIIGFGSALAASVSPVTYLLNLPSITHILRRVM</sequence>
<evidence type="ECO:0000256" key="6">
    <source>
        <dbReference type="SAM" id="Phobius"/>
    </source>
</evidence>
<dbReference type="PANTHER" id="PTHR32522:SF3">
    <property type="entry name" value="ABC3 TRANSPORTER PERMEASE PROTEIN DOMAIN-CONTAINING PROTEIN"/>
    <property type="match status" value="1"/>
</dbReference>
<dbReference type="Pfam" id="PF02687">
    <property type="entry name" value="FtsX"/>
    <property type="match status" value="2"/>
</dbReference>
<keyword evidence="5 6" id="KW-0472">Membrane</keyword>
<evidence type="ECO:0000256" key="2">
    <source>
        <dbReference type="ARBA" id="ARBA00022475"/>
    </source>
</evidence>
<reference evidence="8 9" key="1">
    <citation type="submission" date="2015-07" db="EMBL/GenBank/DDBJ databases">
        <title>High-quality genome of monoxenous trypanosomatid Leptomonas pyrrhocoris.</title>
        <authorList>
            <person name="Flegontov P."/>
            <person name="Butenko A."/>
            <person name="Firsov S."/>
            <person name="Vlcek C."/>
            <person name="Logacheva M.D."/>
            <person name="Field M."/>
            <person name="Filatov D."/>
            <person name="Flegontova O."/>
            <person name="Gerasimov E."/>
            <person name="Jackson A.P."/>
            <person name="Kelly S."/>
            <person name="Opperdoes F."/>
            <person name="O'Reilly A."/>
            <person name="Votypka J."/>
            <person name="Yurchenko V."/>
            <person name="Lukes J."/>
        </authorList>
    </citation>
    <scope>NUCLEOTIDE SEQUENCE [LARGE SCALE GENOMIC DNA]</scope>
    <source>
        <strain evidence="8">H10</strain>
    </source>
</reference>
<dbReference type="VEuPathDB" id="TriTrypDB:LpyrH10_05_2190"/>
<feature type="transmembrane region" description="Helical" evidence="6">
    <location>
        <begin position="1137"/>
        <end position="1164"/>
    </location>
</feature>
<feature type="domain" description="ABC3 transporter permease C-terminal" evidence="7">
    <location>
        <begin position="1049"/>
        <end position="1166"/>
    </location>
</feature>
<feature type="transmembrane region" description="Helical" evidence="6">
    <location>
        <begin position="507"/>
        <end position="537"/>
    </location>
</feature>
<keyword evidence="4 6" id="KW-1133">Transmembrane helix</keyword>
<comment type="caution">
    <text evidence="8">The sequence shown here is derived from an EMBL/GenBank/DDBJ whole genome shotgun (WGS) entry which is preliminary data.</text>
</comment>
<dbReference type="GO" id="GO:0005886">
    <property type="term" value="C:plasma membrane"/>
    <property type="evidence" value="ECO:0007669"/>
    <property type="project" value="UniProtKB-SubCell"/>
</dbReference>
<accession>A0A0M9G4T1</accession>
<dbReference type="PANTHER" id="PTHR32522">
    <property type="match status" value="1"/>
</dbReference>